<accession>A0A0F9D7B4</accession>
<organism evidence="1">
    <name type="scientific">marine sediment metagenome</name>
    <dbReference type="NCBI Taxonomy" id="412755"/>
    <lineage>
        <taxon>unclassified sequences</taxon>
        <taxon>metagenomes</taxon>
        <taxon>ecological metagenomes</taxon>
    </lineage>
</organism>
<dbReference type="AlphaFoldDB" id="A0A0F9D7B4"/>
<gene>
    <name evidence="1" type="ORF">LCGC14_2233390</name>
</gene>
<reference evidence="1" key="1">
    <citation type="journal article" date="2015" name="Nature">
        <title>Complex archaea that bridge the gap between prokaryotes and eukaryotes.</title>
        <authorList>
            <person name="Spang A."/>
            <person name="Saw J.H."/>
            <person name="Jorgensen S.L."/>
            <person name="Zaremba-Niedzwiedzka K."/>
            <person name="Martijn J."/>
            <person name="Lind A.E."/>
            <person name="van Eijk R."/>
            <person name="Schleper C."/>
            <person name="Guy L."/>
            <person name="Ettema T.J."/>
        </authorList>
    </citation>
    <scope>NUCLEOTIDE SEQUENCE</scope>
</reference>
<comment type="caution">
    <text evidence="1">The sequence shown here is derived from an EMBL/GenBank/DDBJ whole genome shotgun (WGS) entry which is preliminary data.</text>
</comment>
<dbReference type="EMBL" id="LAZR01030096">
    <property type="protein sequence ID" value="KKL57638.1"/>
    <property type="molecule type" value="Genomic_DNA"/>
</dbReference>
<evidence type="ECO:0000313" key="1">
    <source>
        <dbReference type="EMBL" id="KKL57638.1"/>
    </source>
</evidence>
<sequence length="127" mass="14003">MGITDFINRMCTQTIVYWANPVNDGEGGFTYDSPVEILGRWEEVNEVVLGSNGKELVSRARVFLKQEVDEEGAMYLGELTDLDSAPEPTDSAVNALYIIAFSKVPVLGSATDFMYKASLNMLGNRQV</sequence>
<proteinExistence type="predicted"/>
<protein>
    <submittedName>
        <fullName evidence="1">Uncharacterized protein</fullName>
    </submittedName>
</protein>
<name>A0A0F9D7B4_9ZZZZ</name>